<gene>
    <name evidence="1" type="ORF">EPUS_05351</name>
</gene>
<sequence length="309" mass="33737">MVRGFLFSAPTGSDLSPPFHPTGSDLGAPFSIKYHATRATLAILGSEIGKISSLHKASSKTIGNVPKQATTAMVRGAAIAIGPEKLAEEAAVNTLDLLDDYSIIVLWFLLVLAARLDFRKAYKLVQAGAVWKVLSGGENIEEAMQELKNPQGESLVDYFTSMSLQMLASQRLRDEDGKGAGEMSDLGCHSHIDEPPKGIAEDREDERYSGPFSGALYKEFFYHCLGIASTAVGTTFFTTDTGYIGRAKHAIELGDALCVLQGSNYPVVLRPCEDGTYRLITWTYTHDVFEDSETAFDLTGCEKRWFELS</sequence>
<dbReference type="AlphaFoldDB" id="U1GNQ0"/>
<dbReference type="GeneID" id="19240304"/>
<proteinExistence type="predicted"/>
<keyword evidence="2" id="KW-1185">Reference proteome</keyword>
<dbReference type="EMBL" id="KE720913">
    <property type="protein sequence ID" value="ERF73928.1"/>
    <property type="molecule type" value="Genomic_DNA"/>
</dbReference>
<organism evidence="1 2">
    <name type="scientific">Endocarpon pusillum (strain Z07020 / HMAS-L-300199)</name>
    <name type="common">Lichen-forming fungus</name>
    <dbReference type="NCBI Taxonomy" id="1263415"/>
    <lineage>
        <taxon>Eukaryota</taxon>
        <taxon>Fungi</taxon>
        <taxon>Dikarya</taxon>
        <taxon>Ascomycota</taxon>
        <taxon>Pezizomycotina</taxon>
        <taxon>Eurotiomycetes</taxon>
        <taxon>Chaetothyriomycetidae</taxon>
        <taxon>Verrucariales</taxon>
        <taxon>Verrucariaceae</taxon>
        <taxon>Endocarpon</taxon>
    </lineage>
</organism>
<protein>
    <submittedName>
        <fullName evidence="1">Uncharacterized protein</fullName>
    </submittedName>
</protein>
<dbReference type="OrthoDB" id="2157530at2759"/>
<reference evidence="2" key="1">
    <citation type="journal article" date="2014" name="BMC Genomics">
        <title>Genome characteristics reveal the impact of lichenization on lichen-forming fungus Endocarpon pusillum Hedwig (Verrucariales, Ascomycota).</title>
        <authorList>
            <person name="Wang Y.-Y."/>
            <person name="Liu B."/>
            <person name="Zhang X.-Y."/>
            <person name="Zhou Q.-M."/>
            <person name="Zhang T."/>
            <person name="Li H."/>
            <person name="Yu Y.-F."/>
            <person name="Zhang X.-L."/>
            <person name="Hao X.-Y."/>
            <person name="Wang M."/>
            <person name="Wang L."/>
            <person name="Wei J.-C."/>
        </authorList>
    </citation>
    <scope>NUCLEOTIDE SEQUENCE [LARGE SCALE GENOMIC DNA]</scope>
    <source>
        <strain evidence="2">Z07020 / HMAS-L-300199</strain>
    </source>
</reference>
<name>U1GNQ0_ENDPU</name>
<dbReference type="Proteomes" id="UP000019373">
    <property type="component" value="Unassembled WGS sequence"/>
</dbReference>
<evidence type="ECO:0000313" key="2">
    <source>
        <dbReference type="Proteomes" id="UP000019373"/>
    </source>
</evidence>
<dbReference type="RefSeq" id="XP_007800398.1">
    <property type="nucleotide sequence ID" value="XM_007802207.1"/>
</dbReference>
<accession>U1GNQ0</accession>
<dbReference type="Pfam" id="PF26639">
    <property type="entry name" value="Het-6_barrel"/>
    <property type="match status" value="1"/>
</dbReference>
<dbReference type="HOGENOM" id="CLU_900253_0_0_1"/>
<evidence type="ECO:0000313" key="1">
    <source>
        <dbReference type="EMBL" id="ERF73928.1"/>
    </source>
</evidence>